<dbReference type="Pfam" id="PF00097">
    <property type="entry name" value="zf-C3HC4"/>
    <property type="match status" value="1"/>
</dbReference>
<evidence type="ECO:0000256" key="4">
    <source>
        <dbReference type="ARBA" id="ARBA00022833"/>
    </source>
</evidence>
<sequence>MQSEASKSVLPCPPAFAKQDTPCRYFYRSGKCERGTKCIFSHSDTRKSGPSEASVPAARLSAQAGEFIPGSTCRSDLSARAQAFHSAATSSDDDDDQDAWQDIPADPQSSSAPISNPMPMKGVPASISSPPASHCDICMEIPAVYAQHSNCDHLFCPPCLSTWRRQHDQSKNKNCPTCRTHSRYTFVTPQPFASSARTLALQRFRQRAAGTPCKNFSKSLALSSKRSTHPFCIFGDDCMYKHEIDGKEYKFGQGKFRIQRSNKRLRRIVGLRGRGSERMANVEFFTRIRDMDERVRMFLTTRSILSARSQISAAS</sequence>
<evidence type="ECO:0000256" key="5">
    <source>
        <dbReference type="PROSITE-ProRule" id="PRU00723"/>
    </source>
</evidence>
<dbReference type="InterPro" id="IPR045072">
    <property type="entry name" value="MKRN-like"/>
</dbReference>
<dbReference type="InterPro" id="IPR018957">
    <property type="entry name" value="Znf_C3HC4_RING-type"/>
</dbReference>
<feature type="domain" description="RING-type" evidence="7">
    <location>
        <begin position="135"/>
        <end position="179"/>
    </location>
</feature>
<dbReference type="Pfam" id="PF00642">
    <property type="entry name" value="zf-CCCH"/>
    <property type="match status" value="1"/>
</dbReference>
<dbReference type="GO" id="GO:0061630">
    <property type="term" value="F:ubiquitin protein ligase activity"/>
    <property type="evidence" value="ECO:0007669"/>
    <property type="project" value="InterPro"/>
</dbReference>
<organism evidence="9 10">
    <name type="scientific">Pseudozyma hubeiensis (strain SY62)</name>
    <name type="common">Yeast</name>
    <dbReference type="NCBI Taxonomy" id="1305764"/>
    <lineage>
        <taxon>Eukaryota</taxon>
        <taxon>Fungi</taxon>
        <taxon>Dikarya</taxon>
        <taxon>Basidiomycota</taxon>
        <taxon>Ustilaginomycotina</taxon>
        <taxon>Ustilaginomycetes</taxon>
        <taxon>Ustilaginales</taxon>
        <taxon>Ustilaginaceae</taxon>
        <taxon>Pseudozyma</taxon>
    </lineage>
</organism>
<dbReference type="InterPro" id="IPR000571">
    <property type="entry name" value="Znf_CCCH"/>
</dbReference>
<evidence type="ECO:0000256" key="3">
    <source>
        <dbReference type="ARBA" id="ARBA00022771"/>
    </source>
</evidence>
<keyword evidence="4 5" id="KW-0862">Zinc</keyword>
<dbReference type="STRING" id="1305764.R9P7K9"/>
<dbReference type="RefSeq" id="XP_012190908.1">
    <property type="nucleotide sequence ID" value="XM_012335518.1"/>
</dbReference>
<protein>
    <submittedName>
        <fullName evidence="9">Uncharacterized protein</fullName>
    </submittedName>
</protein>
<feature type="domain" description="C3H1-type" evidence="8">
    <location>
        <begin position="17"/>
        <end position="45"/>
    </location>
</feature>
<dbReference type="InterPro" id="IPR036855">
    <property type="entry name" value="Znf_CCCH_sf"/>
</dbReference>
<dbReference type="SUPFAM" id="SSF90229">
    <property type="entry name" value="CCCH zinc finger"/>
    <property type="match status" value="1"/>
</dbReference>
<dbReference type="SMART" id="SM00356">
    <property type="entry name" value="ZnF_C3H1"/>
    <property type="match status" value="2"/>
</dbReference>
<feature type="domain" description="C3H1-type" evidence="8">
    <location>
        <begin position="207"/>
        <end position="245"/>
    </location>
</feature>
<dbReference type="OrthoDB" id="250836at2759"/>
<accession>R9P7K9</accession>
<keyword evidence="2 5" id="KW-0479">Metal-binding</keyword>
<dbReference type="HOGENOM" id="CLU_874919_0_0_1"/>
<dbReference type="PANTHER" id="PTHR11224">
    <property type="entry name" value="MAKORIN-RELATED"/>
    <property type="match status" value="1"/>
</dbReference>
<dbReference type="PROSITE" id="PS50103">
    <property type="entry name" value="ZF_C3H1"/>
    <property type="match status" value="2"/>
</dbReference>
<evidence type="ECO:0000256" key="2">
    <source>
        <dbReference type="ARBA" id="ARBA00022723"/>
    </source>
</evidence>
<gene>
    <name evidence="9" type="ORF">PHSY_004906</name>
</gene>
<feature type="region of interest" description="Disordered" evidence="6">
    <location>
        <begin position="84"/>
        <end position="121"/>
    </location>
</feature>
<dbReference type="Proteomes" id="UP000014071">
    <property type="component" value="Unassembled WGS sequence"/>
</dbReference>
<name>R9P7K9_PSEHS</name>
<dbReference type="GO" id="GO:0000209">
    <property type="term" value="P:protein polyubiquitination"/>
    <property type="evidence" value="ECO:0007669"/>
    <property type="project" value="InterPro"/>
</dbReference>
<dbReference type="AlphaFoldDB" id="R9P7K9"/>
<reference evidence="10" key="1">
    <citation type="journal article" date="2013" name="Genome Announc.">
        <title>Draft genome sequence of the basidiomycetous yeast-like fungus Pseudozyma hubeiensis SY62, which produces an abundant amount of the biosurfactant mannosylerythritol lipids.</title>
        <authorList>
            <person name="Konishi M."/>
            <person name="Hatada Y."/>
            <person name="Horiuchi J."/>
        </authorList>
    </citation>
    <scope>NUCLEOTIDE SEQUENCE [LARGE SCALE GENOMIC DNA]</scope>
    <source>
        <strain evidence="10">SY62</strain>
    </source>
</reference>
<dbReference type="Gene3D" id="4.10.1000.10">
    <property type="entry name" value="Zinc finger, CCCH-type"/>
    <property type="match status" value="1"/>
</dbReference>
<dbReference type="PROSITE" id="PS00518">
    <property type="entry name" value="ZF_RING_1"/>
    <property type="match status" value="1"/>
</dbReference>
<evidence type="ECO:0000256" key="6">
    <source>
        <dbReference type="SAM" id="MobiDB-lite"/>
    </source>
</evidence>
<evidence type="ECO:0000256" key="1">
    <source>
        <dbReference type="ARBA" id="ARBA00022679"/>
    </source>
</evidence>
<dbReference type="eggNOG" id="KOG1039">
    <property type="taxonomic scope" value="Eukaryota"/>
</dbReference>
<dbReference type="SUPFAM" id="SSF57850">
    <property type="entry name" value="RING/U-box"/>
    <property type="match status" value="1"/>
</dbReference>
<evidence type="ECO:0000259" key="8">
    <source>
        <dbReference type="PROSITE" id="PS50103"/>
    </source>
</evidence>
<dbReference type="GeneID" id="24110187"/>
<keyword evidence="10" id="KW-1185">Reference proteome</keyword>
<keyword evidence="3 5" id="KW-0863">Zinc-finger</keyword>
<evidence type="ECO:0000259" key="7">
    <source>
        <dbReference type="PROSITE" id="PS50089"/>
    </source>
</evidence>
<dbReference type="PANTHER" id="PTHR11224:SF59">
    <property type="entry name" value="RING-TYPE E3 UBIQUITIN TRANSFERASE"/>
    <property type="match status" value="1"/>
</dbReference>
<dbReference type="InterPro" id="IPR017907">
    <property type="entry name" value="Znf_RING_CS"/>
</dbReference>
<dbReference type="InterPro" id="IPR001841">
    <property type="entry name" value="Znf_RING"/>
</dbReference>
<evidence type="ECO:0000313" key="10">
    <source>
        <dbReference type="Proteomes" id="UP000014071"/>
    </source>
</evidence>
<proteinExistence type="predicted"/>
<feature type="zinc finger region" description="C3H1-type" evidence="5">
    <location>
        <begin position="207"/>
        <end position="245"/>
    </location>
</feature>
<dbReference type="GO" id="GO:0008270">
    <property type="term" value="F:zinc ion binding"/>
    <property type="evidence" value="ECO:0007669"/>
    <property type="project" value="UniProtKB-KW"/>
</dbReference>
<dbReference type="InterPro" id="IPR013083">
    <property type="entry name" value="Znf_RING/FYVE/PHD"/>
</dbReference>
<dbReference type="EMBL" id="DF238808">
    <property type="protein sequence ID" value="GAC97321.1"/>
    <property type="molecule type" value="Genomic_DNA"/>
</dbReference>
<keyword evidence="1" id="KW-0808">Transferase</keyword>
<dbReference type="PROSITE" id="PS50089">
    <property type="entry name" value="ZF_RING_2"/>
    <property type="match status" value="1"/>
</dbReference>
<feature type="zinc finger region" description="C3H1-type" evidence="5">
    <location>
        <begin position="17"/>
        <end position="45"/>
    </location>
</feature>
<dbReference type="SMART" id="SM00184">
    <property type="entry name" value="RING"/>
    <property type="match status" value="1"/>
</dbReference>
<dbReference type="Gene3D" id="3.30.40.10">
    <property type="entry name" value="Zinc/RING finger domain, C3HC4 (zinc finger)"/>
    <property type="match status" value="1"/>
</dbReference>
<evidence type="ECO:0000313" key="9">
    <source>
        <dbReference type="EMBL" id="GAC97321.1"/>
    </source>
</evidence>